<organism evidence="9 10">
    <name type="scientific">Ceratosolen solmsi marchali</name>
    <dbReference type="NCBI Taxonomy" id="326594"/>
    <lineage>
        <taxon>Eukaryota</taxon>
        <taxon>Metazoa</taxon>
        <taxon>Ecdysozoa</taxon>
        <taxon>Arthropoda</taxon>
        <taxon>Hexapoda</taxon>
        <taxon>Insecta</taxon>
        <taxon>Pterygota</taxon>
        <taxon>Neoptera</taxon>
        <taxon>Endopterygota</taxon>
        <taxon>Hymenoptera</taxon>
        <taxon>Apocrita</taxon>
        <taxon>Proctotrupomorpha</taxon>
        <taxon>Chalcidoidea</taxon>
        <taxon>Agaonidae</taxon>
        <taxon>Agaoninae</taxon>
        <taxon>Ceratosolen</taxon>
    </lineage>
</organism>
<dbReference type="InterPro" id="IPR000801">
    <property type="entry name" value="Esterase-like"/>
</dbReference>
<evidence type="ECO:0000256" key="3">
    <source>
        <dbReference type="ARBA" id="ARBA00012479"/>
    </source>
</evidence>
<protein>
    <recommendedName>
        <fullName evidence="4 8">S-formylglutathione hydrolase</fullName>
        <ecNumber evidence="3 8">3.1.2.12</ecNumber>
    </recommendedName>
</protein>
<dbReference type="GeneID" id="105367498"/>
<evidence type="ECO:0000313" key="11">
    <source>
        <dbReference type="RefSeq" id="XP_011504534.1"/>
    </source>
</evidence>
<dbReference type="Pfam" id="PF00756">
    <property type="entry name" value="Esterase"/>
    <property type="match status" value="1"/>
</dbReference>
<comment type="similarity">
    <text evidence="2 8">Belongs to the esterase D family.</text>
</comment>
<evidence type="ECO:0000256" key="4">
    <source>
        <dbReference type="ARBA" id="ARBA00016774"/>
    </source>
</evidence>
<dbReference type="GO" id="GO:0018738">
    <property type="term" value="F:S-formylglutathione hydrolase activity"/>
    <property type="evidence" value="ECO:0007669"/>
    <property type="project" value="UniProtKB-EC"/>
</dbReference>
<dbReference type="Gene3D" id="3.40.50.1820">
    <property type="entry name" value="alpha/beta hydrolase"/>
    <property type="match status" value="1"/>
</dbReference>
<dbReference type="InterPro" id="IPR014186">
    <property type="entry name" value="S-formylglutathione_hydrol"/>
</dbReference>
<dbReference type="EC" id="3.1.2.12" evidence="3 8"/>
<comment type="subcellular location">
    <subcellularLocation>
        <location evidence="8">Cytoplasm</location>
    </subcellularLocation>
</comment>
<dbReference type="Proteomes" id="UP000695007">
    <property type="component" value="Unplaced"/>
</dbReference>
<dbReference type="RefSeq" id="XP_011504533.1">
    <property type="nucleotide sequence ID" value="XM_011506231.1"/>
</dbReference>
<keyword evidence="8" id="KW-0963">Cytoplasm</keyword>
<evidence type="ECO:0000256" key="8">
    <source>
        <dbReference type="RuleBase" id="RU363068"/>
    </source>
</evidence>
<sequence>MGEITEVSSNKCFGGWQKIYSHESDVLKCKMNFGVYLPPQVEHDSIPVIYWLSGLTCTESNFITKAGAQNYAAEYGIMLVTPDTSPRGINIPGEDDSWDFGSGAGFYVNATEEPWSTNYKMFSYITDELPALINKKFPAIPDKQSIMGHSMGGHGALICALKYPGKYKSVSAFAPICNPINSNWGQKAFTGYLGGKKGDEHWKKWDATELIQVYNGPFLDILIHQGEKDSFIEELRTENLYEIAKNTPSINLILRLLPDYDHSYFFIATFIEEHIKHHVKYLKS</sequence>
<dbReference type="InterPro" id="IPR029058">
    <property type="entry name" value="AB_hydrolase_fold"/>
</dbReference>
<reference evidence="10 11" key="1">
    <citation type="submission" date="2025-04" db="UniProtKB">
        <authorList>
            <consortium name="RefSeq"/>
        </authorList>
    </citation>
    <scope>IDENTIFICATION</scope>
</reference>
<evidence type="ECO:0000313" key="12">
    <source>
        <dbReference type="RefSeq" id="XP_011504536.1"/>
    </source>
</evidence>
<dbReference type="KEGG" id="csol:105367498"/>
<keyword evidence="9" id="KW-1185">Reference proteome</keyword>
<evidence type="ECO:0000256" key="5">
    <source>
        <dbReference type="ARBA" id="ARBA00022487"/>
    </source>
</evidence>
<evidence type="ECO:0000256" key="7">
    <source>
        <dbReference type="PIRSR" id="PIRSR614186-1"/>
    </source>
</evidence>
<dbReference type="RefSeq" id="XP_011504536.1">
    <property type="nucleotide sequence ID" value="XM_011506234.1"/>
</dbReference>
<proteinExistence type="inferred from homology"/>
<accession>A0AAJ7E1N1</accession>
<dbReference type="GO" id="GO:0052689">
    <property type="term" value="F:carboxylic ester hydrolase activity"/>
    <property type="evidence" value="ECO:0007669"/>
    <property type="project" value="UniProtKB-KW"/>
</dbReference>
<dbReference type="RefSeq" id="XP_011504534.1">
    <property type="nucleotide sequence ID" value="XM_011506232.1"/>
</dbReference>
<evidence type="ECO:0000256" key="6">
    <source>
        <dbReference type="ARBA" id="ARBA00022801"/>
    </source>
</evidence>
<keyword evidence="6 8" id="KW-0378">Hydrolase</keyword>
<name>A0AAJ7E1N1_9HYME</name>
<feature type="active site" description="Charge relay system" evidence="7">
    <location>
        <position position="150"/>
    </location>
</feature>
<dbReference type="FunFam" id="3.40.50.1820:FF:000002">
    <property type="entry name" value="S-formylglutathione hydrolase"/>
    <property type="match status" value="1"/>
</dbReference>
<gene>
    <name evidence="10 11 12" type="primary">LOC105367498</name>
</gene>
<dbReference type="SUPFAM" id="SSF53474">
    <property type="entry name" value="alpha/beta-Hydrolases"/>
    <property type="match status" value="1"/>
</dbReference>
<evidence type="ECO:0000313" key="10">
    <source>
        <dbReference type="RefSeq" id="XP_011504533.1"/>
    </source>
</evidence>
<evidence type="ECO:0000313" key="9">
    <source>
        <dbReference type="Proteomes" id="UP000695007"/>
    </source>
</evidence>
<dbReference type="NCBIfam" id="TIGR02821">
    <property type="entry name" value="fghA_ester_D"/>
    <property type="match status" value="1"/>
</dbReference>
<dbReference type="AlphaFoldDB" id="A0AAJ7E1N1"/>
<dbReference type="PANTHER" id="PTHR10061:SF0">
    <property type="entry name" value="S-FORMYLGLUTATHIONE HYDROLASE"/>
    <property type="match status" value="1"/>
</dbReference>
<dbReference type="GO" id="GO:0005829">
    <property type="term" value="C:cytosol"/>
    <property type="evidence" value="ECO:0007669"/>
    <property type="project" value="TreeGrafter"/>
</dbReference>
<dbReference type="GO" id="GO:0046294">
    <property type="term" value="P:formaldehyde catabolic process"/>
    <property type="evidence" value="ECO:0007669"/>
    <property type="project" value="InterPro"/>
</dbReference>
<comment type="catalytic activity">
    <reaction evidence="8">
        <text>S-formylglutathione + H2O = formate + glutathione + H(+)</text>
        <dbReference type="Rhea" id="RHEA:14961"/>
        <dbReference type="ChEBI" id="CHEBI:15377"/>
        <dbReference type="ChEBI" id="CHEBI:15378"/>
        <dbReference type="ChEBI" id="CHEBI:15740"/>
        <dbReference type="ChEBI" id="CHEBI:57688"/>
        <dbReference type="ChEBI" id="CHEBI:57925"/>
        <dbReference type="EC" id="3.1.2.12"/>
    </reaction>
</comment>
<comment type="function">
    <text evidence="1 8">Serine hydrolase involved in the detoxification of formaldehyde.</text>
</comment>
<feature type="active site" description="Charge relay system" evidence="7">
    <location>
        <position position="262"/>
    </location>
</feature>
<dbReference type="PANTHER" id="PTHR10061">
    <property type="entry name" value="S-FORMYLGLUTATHIONE HYDROLASE"/>
    <property type="match status" value="1"/>
</dbReference>
<keyword evidence="5 8" id="KW-0719">Serine esterase</keyword>
<evidence type="ECO:0000256" key="1">
    <source>
        <dbReference type="ARBA" id="ARBA00002608"/>
    </source>
</evidence>
<evidence type="ECO:0000256" key="2">
    <source>
        <dbReference type="ARBA" id="ARBA00005622"/>
    </source>
</evidence>
<feature type="active site" description="Charge relay system" evidence="7">
    <location>
        <position position="229"/>
    </location>
</feature>